<gene>
    <name evidence="1" type="ORF">BTO32_15265</name>
</gene>
<dbReference type="Proteomes" id="UP000189339">
    <property type="component" value="Unassembled WGS sequence"/>
</dbReference>
<organism evidence="1 2">
    <name type="scientific">Marinobacter lutaoensis</name>
    <dbReference type="NCBI Taxonomy" id="135739"/>
    <lineage>
        <taxon>Bacteria</taxon>
        <taxon>Pseudomonadati</taxon>
        <taxon>Pseudomonadota</taxon>
        <taxon>Gammaproteobacteria</taxon>
        <taxon>Pseudomonadales</taxon>
        <taxon>Marinobacteraceae</taxon>
        <taxon>Marinobacter</taxon>
    </lineage>
</organism>
<dbReference type="AlphaFoldDB" id="A0A1V2DPL2"/>
<proteinExistence type="predicted"/>
<comment type="caution">
    <text evidence="1">The sequence shown here is derived from an EMBL/GenBank/DDBJ whole genome shotgun (WGS) entry which is preliminary data.</text>
</comment>
<protein>
    <submittedName>
        <fullName evidence="1">Type IV secretion protein DotH</fullName>
    </submittedName>
</protein>
<evidence type="ECO:0000313" key="1">
    <source>
        <dbReference type="EMBL" id="ONF42565.1"/>
    </source>
</evidence>
<name>A0A1V2DPL2_9GAMM</name>
<dbReference type="InterPro" id="IPR022073">
    <property type="entry name" value="T4BSS_DotH_IcmK"/>
</dbReference>
<evidence type="ECO:0000313" key="2">
    <source>
        <dbReference type="Proteomes" id="UP000189339"/>
    </source>
</evidence>
<keyword evidence="2" id="KW-1185">Reference proteome</keyword>
<sequence length="359" mass="39581">MTLALCLPSIRSNRCEAEEVMKQWATGKCWSAQIAAVMSLLVLSRGISASQQTAGVTKGENPAVVSEVNLYQNSEPNLDPNIDLRKLPSDMDYLFPLKPDEIRTIREAELEKQEATYQPLRSVKPIRDFLQISRNADQMPEIKVTPDYPSSVVFTDITGAPWPIAYVGQTGSLADVERPEGIENALVLYAKNPAGQKSISVYLEGITLPITLTVSGQSSEYHALKHIRINERGPNSPNEELLLAASSQSAPQLNPFGNDEENSGDSLDEVLNKLAYKVTPDGFTKLKASDPSVDAWIEDSNPEYLYVMTDYRLVAPAPRAGGRSVLPLQDGVRIYIIPRINPVMVLDSDGSRVYLTFKE</sequence>
<reference evidence="1 2" key="1">
    <citation type="submission" date="2016-12" db="EMBL/GenBank/DDBJ databases">
        <title>Marinobacter lutaoensis whole genome sequencing.</title>
        <authorList>
            <person name="Verma A."/>
            <person name="Krishnamurthi S."/>
        </authorList>
    </citation>
    <scope>NUCLEOTIDE SEQUENCE [LARGE SCALE GENOMIC DNA]</scope>
    <source>
        <strain evidence="1 2">T5054</strain>
    </source>
</reference>
<dbReference type="EMBL" id="MSCW01000009">
    <property type="protein sequence ID" value="ONF42565.1"/>
    <property type="molecule type" value="Genomic_DNA"/>
</dbReference>
<dbReference type="STRING" id="135739.BTO32_15265"/>
<dbReference type="Pfam" id="PF12293">
    <property type="entry name" value="T4BSS_DotH_IcmK"/>
    <property type="match status" value="1"/>
</dbReference>
<accession>A0A1V2DPL2</accession>